<dbReference type="GO" id="GO:0043190">
    <property type="term" value="C:ATP-binding cassette (ABC) transporter complex"/>
    <property type="evidence" value="ECO:0007669"/>
    <property type="project" value="InterPro"/>
</dbReference>
<feature type="domain" description="ABC-type glycine betaine transport system substrate-binding" evidence="1">
    <location>
        <begin position="86"/>
        <end position="369"/>
    </location>
</feature>
<comment type="caution">
    <text evidence="2">The sequence shown here is derived from an EMBL/GenBank/DDBJ whole genome shotgun (WGS) entry which is preliminary data.</text>
</comment>
<dbReference type="EMBL" id="JACIFY010000017">
    <property type="protein sequence ID" value="MBB4237781.1"/>
    <property type="molecule type" value="Genomic_DNA"/>
</dbReference>
<dbReference type="Proteomes" id="UP000540909">
    <property type="component" value="Unassembled WGS sequence"/>
</dbReference>
<dbReference type="Gene3D" id="3.40.190.100">
    <property type="entry name" value="Glycine betaine-binding periplasmic protein, domain 2"/>
    <property type="match status" value="1"/>
</dbReference>
<dbReference type="CDD" id="cd13641">
    <property type="entry name" value="PBP2_HisX_like"/>
    <property type="match status" value="1"/>
</dbReference>
<evidence type="ECO:0000259" key="1">
    <source>
        <dbReference type="Pfam" id="PF04069"/>
    </source>
</evidence>
<dbReference type="SUPFAM" id="SSF53850">
    <property type="entry name" value="Periplasmic binding protein-like II"/>
    <property type="match status" value="1"/>
</dbReference>
<accession>A0A7W6R6J0</accession>
<evidence type="ECO:0000313" key="3">
    <source>
        <dbReference type="Proteomes" id="UP000540909"/>
    </source>
</evidence>
<gene>
    <name evidence="2" type="ORF">GGD57_004383</name>
</gene>
<proteinExistence type="predicted"/>
<dbReference type="Pfam" id="PF04069">
    <property type="entry name" value="OpuAC"/>
    <property type="match status" value="1"/>
</dbReference>
<protein>
    <submittedName>
        <fullName evidence="2">Glycine betaine/proline transport system substrate-binding protein</fullName>
    </submittedName>
</protein>
<dbReference type="Gene3D" id="3.40.190.10">
    <property type="entry name" value="Periplasmic binding protein-like II"/>
    <property type="match status" value="1"/>
</dbReference>
<evidence type="ECO:0000313" key="2">
    <source>
        <dbReference type="EMBL" id="MBB4237781.1"/>
    </source>
</evidence>
<reference evidence="2 3" key="1">
    <citation type="submission" date="2020-08" db="EMBL/GenBank/DDBJ databases">
        <title>Genomic Encyclopedia of Type Strains, Phase IV (KMG-V): Genome sequencing to study the core and pangenomes of soil and plant-associated prokaryotes.</title>
        <authorList>
            <person name="Whitman W."/>
        </authorList>
    </citation>
    <scope>NUCLEOTIDE SEQUENCE [LARGE SCALE GENOMIC DNA]</scope>
    <source>
        <strain evidence="2 3">SEMIA 4089</strain>
    </source>
</reference>
<dbReference type="GO" id="GO:0022857">
    <property type="term" value="F:transmembrane transporter activity"/>
    <property type="evidence" value="ECO:0007669"/>
    <property type="project" value="InterPro"/>
</dbReference>
<dbReference type="InterPro" id="IPR007210">
    <property type="entry name" value="ABC_Gly_betaine_transp_sub-bd"/>
</dbReference>
<sequence length="391" mass="42576">MGVVALQTKVLRAMEIVLNVQYCDDQDKYHRFAWKDGAQRLENRCSRPPGRPMKSKKGNMMKNLLAVSTVALIAGIASNASAACGTVSVANMNWQSGELLAHVDKFILEHGFGCQVEFVPGDTVPTITSMVEKGQPDIAGEAWVDLVPEIVKRGVDEHRIVNIGPALSDGGIQGWYIPKFIVDAHPEIKTVDDAFAHPELFPAPENTSKGAVFNGPTGSGGSVVSAQLFKAYGGEAKGFELVDPGTQAGLDGAMARAYEHKEGWMGYYWSPTALLGKYSMVRLQAGVPHDATEWKRCNTASDCLDPKKNEWPKDHVVTLVSQKLAESGNAGVVDYLRKRSWDNQTVSSVMSWMTDTQAGGEDGAVHFFKEHPEIWKSWLSADVAEKITAAL</sequence>
<organism evidence="2 3">
    <name type="scientific">Rhizobium esperanzae</name>
    <dbReference type="NCBI Taxonomy" id="1967781"/>
    <lineage>
        <taxon>Bacteria</taxon>
        <taxon>Pseudomonadati</taxon>
        <taxon>Pseudomonadota</taxon>
        <taxon>Alphaproteobacteria</taxon>
        <taxon>Hyphomicrobiales</taxon>
        <taxon>Rhizobiaceae</taxon>
        <taxon>Rhizobium/Agrobacterium group</taxon>
        <taxon>Rhizobium</taxon>
    </lineage>
</organism>
<dbReference type="AlphaFoldDB" id="A0A7W6R6J0"/>
<name>A0A7W6R6J0_9HYPH</name>